<evidence type="ECO:0000313" key="3">
    <source>
        <dbReference type="EMBL" id="QUI23463.1"/>
    </source>
</evidence>
<dbReference type="InterPro" id="IPR029044">
    <property type="entry name" value="Nucleotide-diphossugar_trans"/>
</dbReference>
<evidence type="ECO:0000313" key="4">
    <source>
        <dbReference type="Proteomes" id="UP000683246"/>
    </source>
</evidence>
<dbReference type="Pfam" id="PF02709">
    <property type="entry name" value="Glyco_transf_7C"/>
    <property type="match status" value="1"/>
</dbReference>
<reference evidence="3" key="1">
    <citation type="submission" date="2020-07" db="EMBL/GenBank/DDBJ databases">
        <title>Vallitalea pronyensis genome.</title>
        <authorList>
            <person name="Postec A."/>
        </authorList>
    </citation>
    <scope>NUCLEOTIDE SEQUENCE</scope>
    <source>
        <strain evidence="3">FatNI3</strain>
    </source>
</reference>
<evidence type="ECO:0000256" key="1">
    <source>
        <dbReference type="ARBA" id="ARBA00022679"/>
    </source>
</evidence>
<dbReference type="RefSeq" id="WP_212694147.1">
    <property type="nucleotide sequence ID" value="NZ_CP058649.1"/>
</dbReference>
<dbReference type="Gene3D" id="3.90.550.10">
    <property type="entry name" value="Spore Coat Polysaccharide Biosynthesis Protein SpsA, Chain A"/>
    <property type="match status" value="1"/>
</dbReference>
<dbReference type="EMBL" id="CP058649">
    <property type="protein sequence ID" value="QUI23463.1"/>
    <property type="molecule type" value="Genomic_DNA"/>
</dbReference>
<sequence>MYTIENSHISILVNYKKEDHHDINWAAVKKRYEALMPNAEICIGSYQEGEYSKSMVINNAAKRATGDTFIIVDSNIVFNLDTINKGLNLLNQYSFIIPYDTLIYLNHQSTQYFHSLSPSAMINNAYFNAYKRDIGRMGDMFMVTREHFEAVDGFSEHITEWGEDNIDFADRLYNKYGDHKVVHGPIWNLYYEKINYPVYIKGINVNKIMSSRYAIQDISWDVRI</sequence>
<dbReference type="InterPro" id="IPR027791">
    <property type="entry name" value="Galactosyl_T_C"/>
</dbReference>
<dbReference type="Proteomes" id="UP000683246">
    <property type="component" value="Chromosome"/>
</dbReference>
<evidence type="ECO:0000259" key="2">
    <source>
        <dbReference type="Pfam" id="PF02709"/>
    </source>
</evidence>
<feature type="domain" description="Galactosyltransferase C-terminal" evidence="2">
    <location>
        <begin position="137"/>
        <end position="180"/>
    </location>
</feature>
<dbReference type="KEGG" id="vpy:HZI73_14735"/>
<dbReference type="GO" id="GO:0016740">
    <property type="term" value="F:transferase activity"/>
    <property type="evidence" value="ECO:0007669"/>
    <property type="project" value="UniProtKB-KW"/>
</dbReference>
<proteinExistence type="predicted"/>
<keyword evidence="1" id="KW-0808">Transferase</keyword>
<accession>A0A8J8MLF6</accession>
<dbReference type="AlphaFoldDB" id="A0A8J8MLF6"/>
<keyword evidence="4" id="KW-1185">Reference proteome</keyword>
<name>A0A8J8MLF6_9FIRM</name>
<organism evidence="3 4">
    <name type="scientific">Vallitalea pronyensis</name>
    <dbReference type="NCBI Taxonomy" id="1348613"/>
    <lineage>
        <taxon>Bacteria</taxon>
        <taxon>Bacillati</taxon>
        <taxon>Bacillota</taxon>
        <taxon>Clostridia</taxon>
        <taxon>Lachnospirales</taxon>
        <taxon>Vallitaleaceae</taxon>
        <taxon>Vallitalea</taxon>
    </lineage>
</organism>
<dbReference type="SUPFAM" id="SSF53448">
    <property type="entry name" value="Nucleotide-diphospho-sugar transferases"/>
    <property type="match status" value="1"/>
</dbReference>
<gene>
    <name evidence="3" type="ORF">HZI73_14735</name>
</gene>
<protein>
    <recommendedName>
        <fullName evidence="2">Galactosyltransferase C-terminal domain-containing protein</fullName>
    </recommendedName>
</protein>